<keyword evidence="2" id="KW-0677">Repeat</keyword>
<accession>A0AAD2DBS6</accession>
<dbReference type="SUPFAM" id="SSF50965">
    <property type="entry name" value="Galactose oxidase, central domain"/>
    <property type="match status" value="1"/>
</dbReference>
<organism evidence="3 4">
    <name type="scientific">Euplotes crassus</name>
    <dbReference type="NCBI Taxonomy" id="5936"/>
    <lineage>
        <taxon>Eukaryota</taxon>
        <taxon>Sar</taxon>
        <taxon>Alveolata</taxon>
        <taxon>Ciliophora</taxon>
        <taxon>Intramacronucleata</taxon>
        <taxon>Spirotrichea</taxon>
        <taxon>Hypotrichia</taxon>
        <taxon>Euplotida</taxon>
        <taxon>Euplotidae</taxon>
        <taxon>Moneuplotes</taxon>
    </lineage>
</organism>
<dbReference type="SUPFAM" id="SSF117281">
    <property type="entry name" value="Kelch motif"/>
    <property type="match status" value="1"/>
</dbReference>
<dbReference type="Pfam" id="PF24681">
    <property type="entry name" value="Kelch_KLHDC2_KLHL20_DRC7"/>
    <property type="match status" value="2"/>
</dbReference>
<reference evidence="3" key="1">
    <citation type="submission" date="2023-07" db="EMBL/GenBank/DDBJ databases">
        <authorList>
            <consortium name="AG Swart"/>
            <person name="Singh M."/>
            <person name="Singh A."/>
            <person name="Seah K."/>
            <person name="Emmerich C."/>
        </authorList>
    </citation>
    <scope>NUCLEOTIDE SEQUENCE</scope>
    <source>
        <strain evidence="3">DP1</strain>
    </source>
</reference>
<dbReference type="InterPro" id="IPR011043">
    <property type="entry name" value="Gal_Oxase/kelch_b-propeller"/>
</dbReference>
<dbReference type="EMBL" id="CAMPGE010029234">
    <property type="protein sequence ID" value="CAI2386706.1"/>
    <property type="molecule type" value="Genomic_DNA"/>
</dbReference>
<keyword evidence="1" id="KW-0880">Kelch repeat</keyword>
<comment type="caution">
    <text evidence="3">The sequence shown here is derived from an EMBL/GenBank/DDBJ whole genome shotgun (WGS) entry which is preliminary data.</text>
</comment>
<keyword evidence="4" id="KW-1185">Reference proteome</keyword>
<evidence type="ECO:0000313" key="3">
    <source>
        <dbReference type="EMBL" id="CAI2386706.1"/>
    </source>
</evidence>
<evidence type="ECO:0000313" key="4">
    <source>
        <dbReference type="Proteomes" id="UP001295684"/>
    </source>
</evidence>
<gene>
    <name evidence="3" type="ORF">ECRASSUSDP1_LOCUS28330</name>
</gene>
<evidence type="ECO:0000256" key="2">
    <source>
        <dbReference type="ARBA" id="ARBA00022737"/>
    </source>
</evidence>
<protein>
    <submittedName>
        <fullName evidence="3">Uncharacterized protein</fullName>
    </submittedName>
</protein>
<dbReference type="InterPro" id="IPR015915">
    <property type="entry name" value="Kelch-typ_b-propeller"/>
</dbReference>
<dbReference type="PANTHER" id="PTHR46093">
    <property type="entry name" value="ACYL-COA-BINDING DOMAIN-CONTAINING PROTEIN 5"/>
    <property type="match status" value="1"/>
</dbReference>
<dbReference type="PANTHER" id="PTHR46093:SF18">
    <property type="entry name" value="FIBRONECTIN TYPE-III DOMAIN-CONTAINING PROTEIN"/>
    <property type="match status" value="1"/>
</dbReference>
<proteinExistence type="predicted"/>
<dbReference type="AlphaFoldDB" id="A0AAD2DBS6"/>
<name>A0AAD2DBS6_EUPCR</name>
<sequence length="587" mass="68673">MVNSNKIIKNEFNRVVEGIRTEKFVDMVRNTSVPSLRLKLHKNTPKPIQTLKDLRLINTARKSYRKQPKIRIRQLPEYEGKRKTAKMDPNALRAGIARFILRSVKKSLPNSIPDNPFTKIIQMPQMMGFDSRSISNQFSKEPPLFYWKTKDISSWSPNSREQAACVFCEECIVLIGGLNSYMLQDINVFNIQKGKWFPLKFDKQDTQPEPRHGHTAVVYKSNIYVYGGYRRYIESIKIRETYGDLYVFNTNYLRWDKINSNGEMTYRRNHICEVVGNYMLVHGGLNNKSKVLDDIYVFSFKTQFWQRIKIKSKPDAVSHHKSCLVMHPYMLNKNNLDLFKSHIPIKKLENPTIKEMGVYIFGGNIPSNDLWILKVGIPKPYWIKPEVLGKPPSPRYGHSMHFVEFMNSVIVFGGRTPNVGVRAKENILNDMYILKANTFEWIKVIMKGEIPNPVYSHCSVIFRSEILIFGGINDNKLNDNKINVCELHQVRARELAENDEIFRAHQERMERFEKDLLVPQKDSPRSHCSILLNDTKSSIRKSSHSYKSQQKLVSFKNEGEQYWRHKLISEHVEKLEKKEFSFLQEDE</sequence>
<dbReference type="Proteomes" id="UP001295684">
    <property type="component" value="Unassembled WGS sequence"/>
</dbReference>
<evidence type="ECO:0000256" key="1">
    <source>
        <dbReference type="ARBA" id="ARBA00022441"/>
    </source>
</evidence>
<dbReference type="Gene3D" id="2.120.10.80">
    <property type="entry name" value="Kelch-type beta propeller"/>
    <property type="match status" value="2"/>
</dbReference>